<dbReference type="Gene3D" id="3.40.50.300">
    <property type="entry name" value="P-loop containing nucleotide triphosphate hydrolases"/>
    <property type="match status" value="1"/>
</dbReference>
<dbReference type="InterPro" id="IPR027417">
    <property type="entry name" value="P-loop_NTPase"/>
</dbReference>
<dbReference type="Proteomes" id="UP001199916">
    <property type="component" value="Unassembled WGS sequence"/>
</dbReference>
<accession>A0ABS8YJX1</accession>
<name>A0ABS8YJX1_9BACL</name>
<evidence type="ECO:0000313" key="1">
    <source>
        <dbReference type="EMBL" id="MCE5172091.1"/>
    </source>
</evidence>
<proteinExistence type="predicted"/>
<dbReference type="RefSeq" id="WP_019423876.1">
    <property type="nucleotide sequence ID" value="NZ_JAJNBZ010000024.1"/>
</dbReference>
<dbReference type="EMBL" id="JAJNBZ010000024">
    <property type="protein sequence ID" value="MCE5172091.1"/>
    <property type="molecule type" value="Genomic_DNA"/>
</dbReference>
<protein>
    <submittedName>
        <fullName evidence="1">ABC transporter permease</fullName>
    </submittedName>
</protein>
<comment type="caution">
    <text evidence="1">The sequence shown here is derived from an EMBL/GenBank/DDBJ whole genome shotgun (WGS) entry which is preliminary data.</text>
</comment>
<organism evidence="1 2">
    <name type="scientific">Paenibacillus profundus</name>
    <dbReference type="NCBI Taxonomy" id="1173085"/>
    <lineage>
        <taxon>Bacteria</taxon>
        <taxon>Bacillati</taxon>
        <taxon>Bacillota</taxon>
        <taxon>Bacilli</taxon>
        <taxon>Bacillales</taxon>
        <taxon>Paenibacillaceae</taxon>
        <taxon>Paenibacillus</taxon>
    </lineage>
</organism>
<gene>
    <name evidence="1" type="ORF">LQV63_22680</name>
</gene>
<evidence type="ECO:0000313" key="2">
    <source>
        <dbReference type="Proteomes" id="UP001199916"/>
    </source>
</evidence>
<reference evidence="1 2" key="1">
    <citation type="submission" date="2021-11" db="EMBL/GenBank/DDBJ databases">
        <title>Draft genome sequence of Paenibacillus profundus YoMME, a new Gram-positive bacteria with exoelectrogenic properties.</title>
        <authorList>
            <person name="Hubenova Y."/>
            <person name="Hubenova E."/>
            <person name="Manasiev Y."/>
            <person name="Peykov S."/>
            <person name="Mitov M."/>
        </authorList>
    </citation>
    <scope>NUCLEOTIDE SEQUENCE [LARGE SCALE GENOMIC DNA]</scope>
    <source>
        <strain evidence="1 2">YoMME</strain>
    </source>
</reference>
<sequence>MTACVGMTLAWQHNVNVLLVHMKQRGQSVEALFPSSVISMPVAGASLQTPNGWSSLLRLYEHRQLDADLFVNCTVQVMHRLDIIPGFEGDESKLRIDLMSRVMEMAGKHYDIVLWDIDEQDVAVTEIDNVNAGLGFAGTLIVLPQVRRLIEGVFRMQKMNASAYVLGMYDADVRLNSANVQRKYKLSTPLFTLPYSTGYRNAADEGRLLAWFMHQSMQHGRGKRSSFIAEQQRLSQFIMDESGFHRQSGAKGCELSG</sequence>
<keyword evidence="2" id="KW-1185">Reference proteome</keyword>